<keyword evidence="2" id="KW-0560">Oxidoreductase</keyword>
<dbReference type="InterPro" id="IPR036291">
    <property type="entry name" value="NAD(P)-bd_dom_sf"/>
</dbReference>
<sequence>MAAPPIKIVRLDGIHSEPPVFSIPHTYVEYPTTPDVSTIPGRIGDADVVLTTRVPITASTLDACPNLKFVAVFAIGYDMVDLIACKERGIKVANVPAASSSTLDEAVAEHAISFYFALRRNLVGMHAKMVDGKEEWKSKGSLTSLKILSLLGVCFLKWGGLPRTCREETLCILGGGELVPGARVANLGRTLGMKVLIAERKGVPATSVRPGRIEFTIALQTSTVIILTMPLSPSTANTISQPEFRLIQPDGLVINVSRGGIVNEEALVDALRERKIAGASTDVYPEEPAGRE</sequence>
<evidence type="ECO:0000313" key="6">
    <source>
        <dbReference type="Proteomes" id="UP000785200"/>
    </source>
</evidence>
<dbReference type="InterPro" id="IPR050418">
    <property type="entry name" value="D-iso_2-hydroxyacid_DH_PdxB"/>
</dbReference>
<gene>
    <name evidence="5" type="ORF">D0Z07_7165</name>
</gene>
<dbReference type="InterPro" id="IPR006140">
    <property type="entry name" value="D-isomer_DH_NAD-bd"/>
</dbReference>
<dbReference type="EMBL" id="VNKQ01000013">
    <property type="protein sequence ID" value="KAG0647397.1"/>
    <property type="molecule type" value="Genomic_DNA"/>
</dbReference>
<organism evidence="5 6">
    <name type="scientific">Hyphodiscus hymeniophilus</name>
    <dbReference type="NCBI Taxonomy" id="353542"/>
    <lineage>
        <taxon>Eukaryota</taxon>
        <taxon>Fungi</taxon>
        <taxon>Dikarya</taxon>
        <taxon>Ascomycota</taxon>
        <taxon>Pezizomycotina</taxon>
        <taxon>Leotiomycetes</taxon>
        <taxon>Helotiales</taxon>
        <taxon>Hyphodiscaceae</taxon>
        <taxon>Hyphodiscus</taxon>
    </lineage>
</organism>
<name>A0A9P7AV95_9HELO</name>
<evidence type="ECO:0000259" key="4">
    <source>
        <dbReference type="Pfam" id="PF02826"/>
    </source>
</evidence>
<dbReference type="GO" id="GO:0016616">
    <property type="term" value="F:oxidoreductase activity, acting on the CH-OH group of donors, NAD or NADP as acceptor"/>
    <property type="evidence" value="ECO:0007669"/>
    <property type="project" value="InterPro"/>
</dbReference>
<dbReference type="SUPFAM" id="SSF52283">
    <property type="entry name" value="Formate/glycerate dehydrogenase catalytic domain-like"/>
    <property type="match status" value="1"/>
</dbReference>
<evidence type="ECO:0000256" key="3">
    <source>
        <dbReference type="ARBA" id="ARBA00023027"/>
    </source>
</evidence>
<dbReference type="Proteomes" id="UP000785200">
    <property type="component" value="Unassembled WGS sequence"/>
</dbReference>
<accession>A0A9P7AV95</accession>
<comment type="caution">
    <text evidence="5">The sequence shown here is derived from an EMBL/GenBank/DDBJ whole genome shotgun (WGS) entry which is preliminary data.</text>
</comment>
<dbReference type="GO" id="GO:0051287">
    <property type="term" value="F:NAD binding"/>
    <property type="evidence" value="ECO:0007669"/>
    <property type="project" value="InterPro"/>
</dbReference>
<dbReference type="PANTHER" id="PTHR43761:SF1">
    <property type="entry name" value="D-ISOMER SPECIFIC 2-HYDROXYACID DEHYDROGENASE CATALYTIC DOMAIN-CONTAINING PROTEIN-RELATED"/>
    <property type="match status" value="1"/>
</dbReference>
<dbReference type="AlphaFoldDB" id="A0A9P7AV95"/>
<evidence type="ECO:0000256" key="1">
    <source>
        <dbReference type="ARBA" id="ARBA00005854"/>
    </source>
</evidence>
<protein>
    <submittedName>
        <fullName evidence="5">2-hydroxyacid dehydrogenase</fullName>
    </submittedName>
</protein>
<comment type="similarity">
    <text evidence="1">Belongs to the D-isomer specific 2-hydroxyacid dehydrogenase family.</text>
</comment>
<reference evidence="5" key="1">
    <citation type="submission" date="2019-07" db="EMBL/GenBank/DDBJ databases">
        <title>Hyphodiscus hymeniophilus genome sequencing and assembly.</title>
        <authorList>
            <person name="Kramer G."/>
            <person name="Nodwell J."/>
        </authorList>
    </citation>
    <scope>NUCLEOTIDE SEQUENCE</scope>
    <source>
        <strain evidence="5">ATCC 34498</strain>
    </source>
</reference>
<evidence type="ECO:0000313" key="5">
    <source>
        <dbReference type="EMBL" id="KAG0647397.1"/>
    </source>
</evidence>
<dbReference type="Gene3D" id="3.40.50.720">
    <property type="entry name" value="NAD(P)-binding Rossmann-like Domain"/>
    <property type="match status" value="2"/>
</dbReference>
<feature type="domain" description="D-isomer specific 2-hydroxyacid dehydrogenase NAD-binding" evidence="4">
    <location>
        <begin position="164"/>
        <end position="289"/>
    </location>
</feature>
<dbReference type="OrthoDB" id="298012at2759"/>
<keyword evidence="6" id="KW-1185">Reference proteome</keyword>
<dbReference type="PANTHER" id="PTHR43761">
    <property type="entry name" value="D-ISOMER SPECIFIC 2-HYDROXYACID DEHYDROGENASE FAMILY PROTEIN (AFU_ORTHOLOGUE AFUA_1G13630)"/>
    <property type="match status" value="1"/>
</dbReference>
<keyword evidence="3" id="KW-0520">NAD</keyword>
<dbReference type="SUPFAM" id="SSF51735">
    <property type="entry name" value="NAD(P)-binding Rossmann-fold domains"/>
    <property type="match status" value="1"/>
</dbReference>
<evidence type="ECO:0000256" key="2">
    <source>
        <dbReference type="ARBA" id="ARBA00023002"/>
    </source>
</evidence>
<proteinExistence type="inferred from homology"/>
<dbReference type="Pfam" id="PF02826">
    <property type="entry name" value="2-Hacid_dh_C"/>
    <property type="match status" value="1"/>
</dbReference>